<dbReference type="Proteomes" id="UP000789570">
    <property type="component" value="Unassembled WGS sequence"/>
</dbReference>
<dbReference type="AlphaFoldDB" id="A0A9N9ESA9"/>
<protein>
    <submittedName>
        <fullName evidence="2">7489_t:CDS:1</fullName>
    </submittedName>
</protein>
<feature type="domain" description="NYN" evidence="1">
    <location>
        <begin position="114"/>
        <end position="248"/>
    </location>
</feature>
<evidence type="ECO:0000259" key="1">
    <source>
        <dbReference type="Pfam" id="PF01936"/>
    </source>
</evidence>
<dbReference type="Gene3D" id="1.10.150.50">
    <property type="entry name" value="Transcription Factor, Ets-1"/>
    <property type="match status" value="1"/>
</dbReference>
<evidence type="ECO:0000313" key="2">
    <source>
        <dbReference type="EMBL" id="CAG8688104.1"/>
    </source>
</evidence>
<dbReference type="OrthoDB" id="2419124at2759"/>
<keyword evidence="3" id="KW-1185">Reference proteome</keyword>
<accession>A0A9N9ESA9</accession>
<dbReference type="Gene3D" id="3.40.50.1010">
    <property type="entry name" value="5'-nuclease"/>
    <property type="match status" value="1"/>
</dbReference>
<feature type="non-terminal residue" evidence="2">
    <location>
        <position position="329"/>
    </location>
</feature>
<dbReference type="EMBL" id="CAJVPQ010006666">
    <property type="protein sequence ID" value="CAG8688104.1"/>
    <property type="molecule type" value="Genomic_DNA"/>
</dbReference>
<feature type="non-terminal residue" evidence="2">
    <location>
        <position position="1"/>
    </location>
</feature>
<reference evidence="2" key="1">
    <citation type="submission" date="2021-06" db="EMBL/GenBank/DDBJ databases">
        <authorList>
            <person name="Kallberg Y."/>
            <person name="Tangrot J."/>
            <person name="Rosling A."/>
        </authorList>
    </citation>
    <scope>NUCLEOTIDE SEQUENCE</scope>
    <source>
        <strain evidence="2">UK204</strain>
    </source>
</reference>
<name>A0A9N9ESA9_9GLOM</name>
<dbReference type="InterPro" id="IPR013761">
    <property type="entry name" value="SAM/pointed_sf"/>
</dbReference>
<sequence length="329" mass="37722">YTKQVLSIISNAQSIDLLRELCRLTLQVPSSDLPTAEEVKGYNAEELNRFLKKRLNNIVKHIDTLTDQEVDGEAFLDLTPAGLKAYEIPLGPTSKIVKLINEIQRVLKGTADSVYLFIDNSNVYIQGKKETARREAVDEHLVQIDYGKLVETAQDGRHMGAVPVVVGSIPPPEDTIWAKLRNLGYSVTVFERNFLNREKEVDSEVSLRISDTIHDYMPGTVILIAGDGDYGPIFRRVLDKNWTIEIWFWTDGMDIDYPEYRTAIATRTTIINLDDFYKKFMYACGYNGISETKWLQIFTDLVEDSDIMKCYVELDLFGWWYRPKPDSLK</sequence>
<organism evidence="2 3">
    <name type="scientific">Funneliformis caledonium</name>
    <dbReference type="NCBI Taxonomy" id="1117310"/>
    <lineage>
        <taxon>Eukaryota</taxon>
        <taxon>Fungi</taxon>
        <taxon>Fungi incertae sedis</taxon>
        <taxon>Mucoromycota</taxon>
        <taxon>Glomeromycotina</taxon>
        <taxon>Glomeromycetes</taxon>
        <taxon>Glomerales</taxon>
        <taxon>Glomeraceae</taxon>
        <taxon>Funneliformis</taxon>
    </lineage>
</organism>
<dbReference type="InterPro" id="IPR021139">
    <property type="entry name" value="NYN"/>
</dbReference>
<proteinExistence type="predicted"/>
<gene>
    <name evidence="2" type="ORF">FCALED_LOCUS12812</name>
</gene>
<dbReference type="GO" id="GO:0004540">
    <property type="term" value="F:RNA nuclease activity"/>
    <property type="evidence" value="ECO:0007669"/>
    <property type="project" value="InterPro"/>
</dbReference>
<evidence type="ECO:0000313" key="3">
    <source>
        <dbReference type="Proteomes" id="UP000789570"/>
    </source>
</evidence>
<dbReference type="SUPFAM" id="SSF47769">
    <property type="entry name" value="SAM/Pointed domain"/>
    <property type="match status" value="1"/>
</dbReference>
<dbReference type="Pfam" id="PF01936">
    <property type="entry name" value="NYN"/>
    <property type="match status" value="1"/>
</dbReference>
<comment type="caution">
    <text evidence="2">The sequence shown here is derived from an EMBL/GenBank/DDBJ whole genome shotgun (WGS) entry which is preliminary data.</text>
</comment>